<dbReference type="Proteomes" id="UP001162164">
    <property type="component" value="Unassembled WGS sequence"/>
</dbReference>
<evidence type="ECO:0000313" key="2">
    <source>
        <dbReference type="Proteomes" id="UP001162164"/>
    </source>
</evidence>
<evidence type="ECO:0000313" key="1">
    <source>
        <dbReference type="EMBL" id="KAJ8981409.1"/>
    </source>
</evidence>
<comment type="caution">
    <text evidence="1">The sequence shown here is derived from an EMBL/GenBank/DDBJ whole genome shotgun (WGS) entry which is preliminary data.</text>
</comment>
<keyword evidence="2" id="KW-1185">Reference proteome</keyword>
<protein>
    <submittedName>
        <fullName evidence="1">Uncharacterized protein</fullName>
    </submittedName>
</protein>
<accession>A0ABQ9JSY3</accession>
<organism evidence="1 2">
    <name type="scientific">Molorchus minor</name>
    <dbReference type="NCBI Taxonomy" id="1323400"/>
    <lineage>
        <taxon>Eukaryota</taxon>
        <taxon>Metazoa</taxon>
        <taxon>Ecdysozoa</taxon>
        <taxon>Arthropoda</taxon>
        <taxon>Hexapoda</taxon>
        <taxon>Insecta</taxon>
        <taxon>Pterygota</taxon>
        <taxon>Neoptera</taxon>
        <taxon>Endopterygota</taxon>
        <taxon>Coleoptera</taxon>
        <taxon>Polyphaga</taxon>
        <taxon>Cucujiformia</taxon>
        <taxon>Chrysomeloidea</taxon>
        <taxon>Cerambycidae</taxon>
        <taxon>Lamiinae</taxon>
        <taxon>Monochamini</taxon>
        <taxon>Molorchus</taxon>
    </lineage>
</organism>
<sequence length="88" mass="10191">MKIKFFHLFSLDSVCYRVGNYSLYKARQSLPAKLGEMCINLDYPLVFCFHVYHIQSTHHEQQRKSSSSRSTLANALMLLNTILELCSC</sequence>
<gene>
    <name evidence="1" type="ORF">NQ317_010348</name>
</gene>
<dbReference type="EMBL" id="JAPWTJ010000184">
    <property type="protein sequence ID" value="KAJ8981409.1"/>
    <property type="molecule type" value="Genomic_DNA"/>
</dbReference>
<reference evidence="1" key="1">
    <citation type="journal article" date="2023" name="Insect Mol. Biol.">
        <title>Genome sequencing provides insights into the evolution of gene families encoding plant cell wall-degrading enzymes in longhorned beetles.</title>
        <authorList>
            <person name="Shin N.R."/>
            <person name="Okamura Y."/>
            <person name="Kirsch R."/>
            <person name="Pauchet Y."/>
        </authorList>
    </citation>
    <scope>NUCLEOTIDE SEQUENCE</scope>
    <source>
        <strain evidence="1">MMC_N1</strain>
    </source>
</reference>
<name>A0ABQ9JSY3_9CUCU</name>
<proteinExistence type="predicted"/>